<name>A0A4Y2KK92_ARAVE</name>
<sequence>MTPKGIANVFADSDGFLGIVSALCVKSFLPRPPRYRCPSATVLLFTTNIKRDGTLFLMGTLLAGRKPYSILSGLPNVSHCRQHKDIYNLEGKRTFNLVHPFTYNDGSLKNIFSKQCFLKLYKRHSYNNESIYSKFSANNKNDKIGKKPLNWI</sequence>
<comment type="caution">
    <text evidence="1">The sequence shown here is derived from an EMBL/GenBank/DDBJ whole genome shotgun (WGS) entry which is preliminary data.</text>
</comment>
<accession>A0A4Y2KK92</accession>
<dbReference type="EMBL" id="BGPR01004666">
    <property type="protein sequence ID" value="GBN02013.1"/>
    <property type="molecule type" value="Genomic_DNA"/>
</dbReference>
<evidence type="ECO:0000313" key="2">
    <source>
        <dbReference type="EMBL" id="GBN02013.1"/>
    </source>
</evidence>
<organism evidence="1 3">
    <name type="scientific">Araneus ventricosus</name>
    <name type="common">Orbweaver spider</name>
    <name type="synonym">Epeira ventricosa</name>
    <dbReference type="NCBI Taxonomy" id="182803"/>
    <lineage>
        <taxon>Eukaryota</taxon>
        <taxon>Metazoa</taxon>
        <taxon>Ecdysozoa</taxon>
        <taxon>Arthropoda</taxon>
        <taxon>Chelicerata</taxon>
        <taxon>Arachnida</taxon>
        <taxon>Araneae</taxon>
        <taxon>Araneomorphae</taxon>
        <taxon>Entelegynae</taxon>
        <taxon>Araneoidea</taxon>
        <taxon>Araneidae</taxon>
        <taxon>Araneus</taxon>
    </lineage>
</organism>
<dbReference type="EMBL" id="BGPR01004665">
    <property type="protein sequence ID" value="GBN01997.1"/>
    <property type="molecule type" value="Genomic_DNA"/>
</dbReference>
<dbReference type="AlphaFoldDB" id="A0A4Y2KK92"/>
<protein>
    <submittedName>
        <fullName evidence="1">Uncharacterized protein</fullName>
    </submittedName>
</protein>
<keyword evidence="3" id="KW-1185">Reference proteome</keyword>
<evidence type="ECO:0000313" key="3">
    <source>
        <dbReference type="Proteomes" id="UP000499080"/>
    </source>
</evidence>
<proteinExistence type="predicted"/>
<dbReference type="Proteomes" id="UP000499080">
    <property type="component" value="Unassembled WGS sequence"/>
</dbReference>
<reference evidence="1 3" key="1">
    <citation type="journal article" date="2019" name="Sci. Rep.">
        <title>Orb-weaving spider Araneus ventricosus genome elucidates the spidroin gene catalogue.</title>
        <authorList>
            <person name="Kono N."/>
            <person name="Nakamura H."/>
            <person name="Ohtoshi R."/>
            <person name="Moran D.A.P."/>
            <person name="Shinohara A."/>
            <person name="Yoshida Y."/>
            <person name="Fujiwara M."/>
            <person name="Mori M."/>
            <person name="Tomita M."/>
            <person name="Arakawa K."/>
        </authorList>
    </citation>
    <scope>NUCLEOTIDE SEQUENCE [LARGE SCALE GENOMIC DNA]</scope>
</reference>
<gene>
    <name evidence="1" type="ORF">AVEN_155904_1</name>
    <name evidence="2" type="ORF">AVEN_167812_1</name>
</gene>
<evidence type="ECO:0000313" key="1">
    <source>
        <dbReference type="EMBL" id="GBN01997.1"/>
    </source>
</evidence>